<evidence type="ECO:0000313" key="2">
    <source>
        <dbReference type="Proteomes" id="UP000299102"/>
    </source>
</evidence>
<accession>A0A4C2A344</accession>
<gene>
    <name evidence="1" type="ORF">EVAR_67180_1</name>
</gene>
<organism evidence="1 2">
    <name type="scientific">Eumeta variegata</name>
    <name type="common">Bagworm moth</name>
    <name type="synonym">Eumeta japonica</name>
    <dbReference type="NCBI Taxonomy" id="151549"/>
    <lineage>
        <taxon>Eukaryota</taxon>
        <taxon>Metazoa</taxon>
        <taxon>Ecdysozoa</taxon>
        <taxon>Arthropoda</taxon>
        <taxon>Hexapoda</taxon>
        <taxon>Insecta</taxon>
        <taxon>Pterygota</taxon>
        <taxon>Neoptera</taxon>
        <taxon>Endopterygota</taxon>
        <taxon>Lepidoptera</taxon>
        <taxon>Glossata</taxon>
        <taxon>Ditrysia</taxon>
        <taxon>Tineoidea</taxon>
        <taxon>Psychidae</taxon>
        <taxon>Oiketicinae</taxon>
        <taxon>Eumeta</taxon>
    </lineage>
</organism>
<proteinExistence type="predicted"/>
<sequence length="107" mass="12019">MGKCVNHQNVQKADRSINSREVAGFPRFRYADYLGFLSDGREVAEQMKTADPTSTSCACSDTPLTCARGHERAHHETTYDARVSSWTRLDGEGITRYVTISTKLYLL</sequence>
<dbReference type="EMBL" id="BGZK01002509">
    <property type="protein sequence ID" value="GBP94468.1"/>
    <property type="molecule type" value="Genomic_DNA"/>
</dbReference>
<protein>
    <submittedName>
        <fullName evidence="1">Uncharacterized protein</fullName>
    </submittedName>
</protein>
<reference evidence="1 2" key="1">
    <citation type="journal article" date="2019" name="Commun. Biol.">
        <title>The bagworm genome reveals a unique fibroin gene that provides high tensile strength.</title>
        <authorList>
            <person name="Kono N."/>
            <person name="Nakamura H."/>
            <person name="Ohtoshi R."/>
            <person name="Tomita M."/>
            <person name="Numata K."/>
            <person name="Arakawa K."/>
        </authorList>
    </citation>
    <scope>NUCLEOTIDE SEQUENCE [LARGE SCALE GENOMIC DNA]</scope>
</reference>
<dbReference type="AlphaFoldDB" id="A0A4C2A344"/>
<dbReference type="Proteomes" id="UP000299102">
    <property type="component" value="Unassembled WGS sequence"/>
</dbReference>
<evidence type="ECO:0000313" key="1">
    <source>
        <dbReference type="EMBL" id="GBP94468.1"/>
    </source>
</evidence>
<name>A0A4C2A344_EUMVA</name>
<keyword evidence="2" id="KW-1185">Reference proteome</keyword>
<comment type="caution">
    <text evidence="1">The sequence shown here is derived from an EMBL/GenBank/DDBJ whole genome shotgun (WGS) entry which is preliminary data.</text>
</comment>